<dbReference type="Gene3D" id="1.10.3210.10">
    <property type="entry name" value="Hypothetical protein af1432"/>
    <property type="match status" value="1"/>
</dbReference>
<dbReference type="InterPro" id="IPR050135">
    <property type="entry name" value="dGTPase-like"/>
</dbReference>
<organism evidence="3 4">
    <name type="scientific">Oceanidesulfovibrio marinus</name>
    <dbReference type="NCBI Taxonomy" id="370038"/>
    <lineage>
        <taxon>Bacteria</taxon>
        <taxon>Pseudomonadati</taxon>
        <taxon>Thermodesulfobacteriota</taxon>
        <taxon>Desulfovibrionia</taxon>
        <taxon>Desulfovibrionales</taxon>
        <taxon>Desulfovibrionaceae</taxon>
        <taxon>Oceanidesulfovibrio</taxon>
    </lineage>
</organism>
<dbReference type="EMBL" id="CP039543">
    <property type="protein sequence ID" value="QJT09705.1"/>
    <property type="molecule type" value="Genomic_DNA"/>
</dbReference>
<accession>A0ABX6NGE6</accession>
<dbReference type="PROSITE" id="PS51831">
    <property type="entry name" value="HD"/>
    <property type="match status" value="1"/>
</dbReference>
<dbReference type="SUPFAM" id="SSF109604">
    <property type="entry name" value="HD-domain/PDEase-like"/>
    <property type="match status" value="1"/>
</dbReference>
<dbReference type="SMART" id="SM00471">
    <property type="entry name" value="HDc"/>
    <property type="match status" value="1"/>
</dbReference>
<gene>
    <name evidence="3" type="ORF">E8L03_12505</name>
</gene>
<dbReference type="Gene3D" id="1.10.3550.10">
    <property type="entry name" value="eoxyguanosinetriphosphate triphosphohydrolase domain-like"/>
    <property type="match status" value="1"/>
</dbReference>
<dbReference type="Proteomes" id="UP000503251">
    <property type="component" value="Chromosome"/>
</dbReference>
<evidence type="ECO:0000256" key="1">
    <source>
        <dbReference type="ARBA" id="ARBA00022801"/>
    </source>
</evidence>
<keyword evidence="4" id="KW-1185">Reference proteome</keyword>
<dbReference type="Gene3D" id="1.10.3410.10">
    <property type="entry name" value="putative deoxyguanosinetriphosphate triphosphohydrolase like domain"/>
    <property type="match status" value="1"/>
</dbReference>
<dbReference type="NCBIfam" id="NF002205">
    <property type="entry name" value="PRK01096.1"/>
    <property type="match status" value="1"/>
</dbReference>
<dbReference type="InterPro" id="IPR006674">
    <property type="entry name" value="HD_domain"/>
</dbReference>
<protein>
    <submittedName>
        <fullName evidence="3">Deoxyguanosinetriphosphate triphosphohydrolase</fullName>
    </submittedName>
</protein>
<evidence type="ECO:0000313" key="4">
    <source>
        <dbReference type="Proteomes" id="UP000503251"/>
    </source>
</evidence>
<evidence type="ECO:0000313" key="3">
    <source>
        <dbReference type="EMBL" id="QJT09705.1"/>
    </source>
</evidence>
<sequence length="463" mass="52492">MNGGTNMSKVMKWDELIKPHRVQRGNKGIQIDLLDGGRSPFQKDQDKILFSNSFRRLGKKTQVHPLVNNDHIHTRLSHSLETASVGRSLAVKMAKKVEDVFLNNDINAKHVGEIVQAACLAHDIGNPPFGHAGEDAIKDWFKDNDNHHLISKLDAKQQADFKYYDGNAMGFRVLTKTEYDSFEGGMRLSFPTLAAMMKYPWSALKSEDFGKEKFSSFSSEVEMLNEVATHLGMIRKGDDWWCRHPLAYLVEAADDICYSLLDLEDAKELRIVNLKYLKRELFDKYHDGDDEYSHIVGKRDVSDRRKLAFIRGITVDKLIEDVSNAFSNKHEEIMKGCLEGSIIEHCTEDSRELLKTAGEICERRVYQHHRKIELEIGSYNALGAMLSAFGLAAKELSEVKEYDELGFKSKRVVDLLGVNRPKPGTGFHEIMMRFLDYLGGMTDNFATHISCQILGHGASSTTR</sequence>
<dbReference type="InterPro" id="IPR003607">
    <property type="entry name" value="HD/PDEase_dom"/>
</dbReference>
<proteinExistence type="predicted"/>
<keyword evidence="1" id="KW-0378">Hydrolase</keyword>
<feature type="domain" description="HD" evidence="2">
    <location>
        <begin position="75"/>
        <end position="259"/>
    </location>
</feature>
<dbReference type="InterPro" id="IPR027432">
    <property type="entry name" value="dGTP_triphosphohydrolase_C"/>
</dbReference>
<name>A0ABX6NGE6_9BACT</name>
<dbReference type="PANTHER" id="PTHR11373">
    <property type="entry name" value="DEOXYNUCLEOSIDE TRIPHOSPHATE TRIPHOSPHOHYDROLASE"/>
    <property type="match status" value="1"/>
</dbReference>
<reference evidence="3 4" key="1">
    <citation type="submission" date="2019-04" db="EMBL/GenBank/DDBJ databases">
        <title>Isolation and culture of sulfate reducing bacteria from the cold seep of the South China Sea.</title>
        <authorList>
            <person name="Sun C."/>
            <person name="Liu R."/>
        </authorList>
    </citation>
    <scope>NUCLEOTIDE SEQUENCE [LARGE SCALE GENOMIC DNA]</scope>
    <source>
        <strain evidence="3 4">CS1</strain>
    </source>
</reference>
<dbReference type="CDD" id="cd00077">
    <property type="entry name" value="HDc"/>
    <property type="match status" value="1"/>
</dbReference>
<evidence type="ECO:0000259" key="2">
    <source>
        <dbReference type="PROSITE" id="PS51831"/>
    </source>
</evidence>
<dbReference type="InterPro" id="IPR023293">
    <property type="entry name" value="dGTP_triP_hydro_central_sf"/>
</dbReference>
<dbReference type="NCBIfam" id="TIGR01353">
    <property type="entry name" value="dGTP_triPase"/>
    <property type="match status" value="1"/>
</dbReference>
<dbReference type="Pfam" id="PF01966">
    <property type="entry name" value="HD"/>
    <property type="match status" value="1"/>
</dbReference>
<dbReference type="InterPro" id="IPR006261">
    <property type="entry name" value="dGTPase"/>
</dbReference>
<dbReference type="PANTHER" id="PTHR11373:SF40">
    <property type="entry name" value="DEOXYGUANOSINETRIPHOSPHATE TRIPHOSPHOHYDROLASE-LIKE PROTEIN 2"/>
    <property type="match status" value="1"/>
</dbReference>